<keyword evidence="2" id="KW-1185">Reference proteome</keyword>
<sequence>MARVKHSSELQPGNIVYHVYGCDRTNTKPDPKNIIKMIILGKPTMHLLGTCGGKFDGWESPFIKVKVIYENALSGTSEYDTEYSLHDMGIMDLGERSELYNLNRVFKSREEAAAFQLELTEDIFSDDDDAEFAKRRPAEQHLADREMSRLMYESHDYDYDYAGYEEGAFGDDE</sequence>
<dbReference type="InterPro" id="IPR057112">
    <property type="entry name" value="Phage_g100"/>
</dbReference>
<dbReference type="Pfam" id="PF23772">
    <property type="entry name" value="Phage_g100"/>
    <property type="match status" value="1"/>
</dbReference>
<reference evidence="1 2" key="1">
    <citation type="submission" date="2014-01" db="EMBL/GenBank/DDBJ databases">
        <authorList>
            <person name="Zhang G."/>
            <person name="Jin J."/>
            <person name="Li Z.J."/>
            <person name="Wang S.W."/>
            <person name="Chen S.J."/>
            <person name="Wang S.M."/>
            <person name="Wang X.T."/>
            <person name="Li Y.H."/>
            <person name="Wang J."/>
            <person name="Yang C.K."/>
            <person name="Wang L."/>
        </authorList>
    </citation>
    <scope>NUCLEOTIDE SEQUENCE [LARGE SCALE GENOMIC DNA]</scope>
</reference>
<evidence type="ECO:0000313" key="1">
    <source>
        <dbReference type="EMBL" id="AHY25347.1"/>
    </source>
</evidence>
<dbReference type="OrthoDB" id="23621at10239"/>
<proteinExistence type="predicted"/>
<organism evidence="1 2">
    <name type="scientific">Serratia phage PS2</name>
    <dbReference type="NCBI Taxonomy" id="1481112"/>
    <lineage>
        <taxon>Viruses</taxon>
        <taxon>Duplodnaviria</taxon>
        <taxon>Heunggongvirae</taxon>
        <taxon>Uroviricota</taxon>
        <taxon>Caudoviricetes</taxon>
        <taxon>Muldoonvirus</taxon>
        <taxon>Muldoonvirus PS2</taxon>
    </lineage>
</organism>
<dbReference type="Proteomes" id="UP000024445">
    <property type="component" value="Segment"/>
</dbReference>
<accession>A0A023W6I0</accession>
<gene>
    <name evidence="1" type="ORF">PS2_100</name>
</gene>
<dbReference type="EMBL" id="KJ025957">
    <property type="protein sequence ID" value="AHY25347.1"/>
    <property type="molecule type" value="Genomic_DNA"/>
</dbReference>
<dbReference type="RefSeq" id="YP_009030147.1">
    <property type="nucleotide sequence ID" value="NC_024121.1"/>
</dbReference>
<dbReference type="GeneID" id="19484984"/>
<protein>
    <submittedName>
        <fullName evidence="1">Uncharacterized protein</fullName>
    </submittedName>
</protein>
<evidence type="ECO:0000313" key="2">
    <source>
        <dbReference type="Proteomes" id="UP000024445"/>
    </source>
</evidence>
<name>A0A023W6I0_9CAUD</name>
<dbReference type="KEGG" id="vg:19484984"/>